<keyword evidence="1" id="KW-1185">Reference proteome</keyword>
<organism evidence="1 2">
    <name type="scientific">Dermatophagoides pteronyssinus</name>
    <name type="common">European house dust mite</name>
    <dbReference type="NCBI Taxonomy" id="6956"/>
    <lineage>
        <taxon>Eukaryota</taxon>
        <taxon>Metazoa</taxon>
        <taxon>Ecdysozoa</taxon>
        <taxon>Arthropoda</taxon>
        <taxon>Chelicerata</taxon>
        <taxon>Arachnida</taxon>
        <taxon>Acari</taxon>
        <taxon>Acariformes</taxon>
        <taxon>Sarcoptiformes</taxon>
        <taxon>Astigmata</taxon>
        <taxon>Psoroptidia</taxon>
        <taxon>Analgoidea</taxon>
        <taxon>Pyroglyphidae</taxon>
        <taxon>Dermatophagoidinae</taxon>
        <taxon>Dermatophagoides</taxon>
    </lineage>
</organism>
<dbReference type="InParanoid" id="A0A6P6YID7"/>
<evidence type="ECO:0000313" key="2">
    <source>
        <dbReference type="RefSeq" id="XP_027204634.1"/>
    </source>
</evidence>
<protein>
    <submittedName>
        <fullName evidence="2">Uncharacterized protein LOC113798313</fullName>
    </submittedName>
</protein>
<dbReference type="RefSeq" id="XP_027204634.1">
    <property type="nucleotide sequence ID" value="XM_027348833.1"/>
</dbReference>
<gene>
    <name evidence="2" type="primary">LOC113798313</name>
</gene>
<proteinExistence type="predicted"/>
<dbReference type="Proteomes" id="UP000515146">
    <property type="component" value="Unplaced"/>
</dbReference>
<dbReference type="AlphaFoldDB" id="A0A6P6YID7"/>
<accession>A0A6P6YID7</accession>
<name>A0A6P6YID7_DERPT</name>
<sequence>MGGHLQTSLTIPGVLDGSNFCDSKSKKSGKIEDIFMNDKKMMKLSSILDDRFISSVGRLLPKQNLENFPDGIVDKDFVSKIKSSDGQLKKLTISSQLPLKLSIKNFRNIEDFTTSEQENS</sequence>
<reference evidence="2" key="1">
    <citation type="submission" date="2025-08" db="UniProtKB">
        <authorList>
            <consortium name="RefSeq"/>
        </authorList>
    </citation>
    <scope>IDENTIFICATION</scope>
    <source>
        <strain evidence="2">Airmid</strain>
    </source>
</reference>
<evidence type="ECO:0000313" key="1">
    <source>
        <dbReference type="Proteomes" id="UP000515146"/>
    </source>
</evidence>
<dbReference type="KEGG" id="dpte:113798313"/>